<evidence type="ECO:0000256" key="2">
    <source>
        <dbReference type="PROSITE-ProRule" id="PRU00302"/>
    </source>
</evidence>
<feature type="disulfide bond" evidence="2">
    <location>
        <begin position="2"/>
        <end position="45"/>
    </location>
</feature>
<name>A0AA35S2P7_GEOBA</name>
<evidence type="ECO:0000313" key="6">
    <source>
        <dbReference type="Proteomes" id="UP001174909"/>
    </source>
</evidence>
<keyword evidence="2" id="KW-0768">Sushi</keyword>
<dbReference type="Gene3D" id="2.60.40.1770">
    <property type="entry name" value="ephrin a2 ectodomain"/>
    <property type="match status" value="1"/>
</dbReference>
<evidence type="ECO:0000256" key="3">
    <source>
        <dbReference type="SAM" id="Phobius"/>
    </source>
</evidence>
<dbReference type="EMBL" id="CASHTH010001866">
    <property type="protein sequence ID" value="CAI8021106.1"/>
    <property type="molecule type" value="Genomic_DNA"/>
</dbReference>
<feature type="domain" description="Sushi" evidence="4">
    <location>
        <begin position="1"/>
        <end position="60"/>
    </location>
</feature>
<dbReference type="SUPFAM" id="SSF57917">
    <property type="entry name" value="Zn-binding domains of ADDBP"/>
    <property type="match status" value="1"/>
</dbReference>
<feature type="non-terminal residue" evidence="5">
    <location>
        <position position="1"/>
    </location>
</feature>
<sequence>TCPARNIGLVRYPTTLGPASGSAAVTTQCADNAHVRTGFSLSVRCSSSGSWTGTTPQCECNDGYSAVTVSGRQICQSTPTTCTARTVGLVRYPTTLAPASGSAAVTTQCADNAHVRTGFSLSVRCSSSGSWTGTTPQCECDTGYRAVTVSGRQICQTVETTCPPTTECPSICTATSETPLSPPATSITGQLVPTSVTGQLVPTPGPGDRENGCTCSEESSSSAVIAVSAVSLLLILTLTTVILTQCLLIFRMKRSMNKTETYAEATNPTSKTTDVPFSPNEAYALTKITSPAEEVIYEVVQ</sequence>
<accession>A0AA35S2P7</accession>
<keyword evidence="6" id="KW-1185">Reference proteome</keyword>
<keyword evidence="3" id="KW-0812">Transmembrane</keyword>
<dbReference type="AlphaFoldDB" id="A0AA35S2P7"/>
<dbReference type="Proteomes" id="UP001174909">
    <property type="component" value="Unassembled WGS sequence"/>
</dbReference>
<dbReference type="InterPro" id="IPR036368">
    <property type="entry name" value="ADBP_zn-bd_sf"/>
</dbReference>
<proteinExistence type="predicted"/>
<keyword evidence="3" id="KW-0472">Membrane</keyword>
<feature type="transmembrane region" description="Helical" evidence="3">
    <location>
        <begin position="223"/>
        <end position="250"/>
    </location>
</feature>
<evidence type="ECO:0000313" key="5">
    <source>
        <dbReference type="EMBL" id="CAI8021106.1"/>
    </source>
</evidence>
<comment type="caution">
    <text evidence="5">The sequence shown here is derived from an EMBL/GenBank/DDBJ whole genome shotgun (WGS) entry which is preliminary data.</text>
</comment>
<evidence type="ECO:0000256" key="1">
    <source>
        <dbReference type="ARBA" id="ARBA00023157"/>
    </source>
</evidence>
<keyword evidence="3" id="KW-1133">Transmembrane helix</keyword>
<reference evidence="5" key="1">
    <citation type="submission" date="2023-03" db="EMBL/GenBank/DDBJ databases">
        <authorList>
            <person name="Steffen K."/>
            <person name="Cardenas P."/>
        </authorList>
    </citation>
    <scope>NUCLEOTIDE SEQUENCE</scope>
</reference>
<dbReference type="PROSITE" id="PS50923">
    <property type="entry name" value="SUSHI"/>
    <property type="match status" value="1"/>
</dbReference>
<evidence type="ECO:0000259" key="4">
    <source>
        <dbReference type="PROSITE" id="PS50923"/>
    </source>
</evidence>
<comment type="caution">
    <text evidence="2">Lacks conserved residue(s) required for the propagation of feature annotation.</text>
</comment>
<protein>
    <recommendedName>
        <fullName evidence="4">Sushi domain-containing protein</fullName>
    </recommendedName>
</protein>
<organism evidence="5 6">
    <name type="scientific">Geodia barretti</name>
    <name type="common">Barrett's horny sponge</name>
    <dbReference type="NCBI Taxonomy" id="519541"/>
    <lineage>
        <taxon>Eukaryota</taxon>
        <taxon>Metazoa</taxon>
        <taxon>Porifera</taxon>
        <taxon>Demospongiae</taxon>
        <taxon>Heteroscleromorpha</taxon>
        <taxon>Tetractinellida</taxon>
        <taxon>Astrophorina</taxon>
        <taxon>Geodiidae</taxon>
        <taxon>Geodia</taxon>
    </lineage>
</organism>
<keyword evidence="1 2" id="KW-1015">Disulfide bond</keyword>
<dbReference type="GO" id="GO:0003677">
    <property type="term" value="F:DNA binding"/>
    <property type="evidence" value="ECO:0007669"/>
    <property type="project" value="InterPro"/>
</dbReference>
<dbReference type="InterPro" id="IPR000436">
    <property type="entry name" value="Sushi_SCR_CCP_dom"/>
</dbReference>
<gene>
    <name evidence="5" type="ORF">GBAR_LOCUS12555</name>
</gene>